<dbReference type="AlphaFoldDB" id="A0A3E3I3R3"/>
<gene>
    <name evidence="2" type="ORF">DXC51_12940</name>
</gene>
<keyword evidence="1" id="KW-0472">Membrane</keyword>
<evidence type="ECO:0000313" key="2">
    <source>
        <dbReference type="EMBL" id="RGE59711.1"/>
    </source>
</evidence>
<feature type="transmembrane region" description="Helical" evidence="1">
    <location>
        <begin position="6"/>
        <end position="25"/>
    </location>
</feature>
<accession>A0A3E3I3R3</accession>
<dbReference type="Proteomes" id="UP000260812">
    <property type="component" value="Unassembled WGS sequence"/>
</dbReference>
<dbReference type="RefSeq" id="WP_021635343.1">
    <property type="nucleotide sequence ID" value="NZ_CANNOQ010000052.1"/>
</dbReference>
<name>A0A3E3I3R3_9FIRM</name>
<evidence type="ECO:0000313" key="3">
    <source>
        <dbReference type="Proteomes" id="UP000260812"/>
    </source>
</evidence>
<proteinExistence type="predicted"/>
<evidence type="ECO:0000256" key="1">
    <source>
        <dbReference type="SAM" id="Phobius"/>
    </source>
</evidence>
<reference evidence="2" key="1">
    <citation type="submission" date="2018-08" db="EMBL/GenBank/DDBJ databases">
        <title>A genome reference for cultivated species of the human gut microbiota.</title>
        <authorList>
            <person name="Zou Y."/>
            <person name="Xue W."/>
            <person name="Luo G."/>
        </authorList>
    </citation>
    <scope>NUCLEOTIDE SEQUENCE [LARGE SCALE GENOMIC DNA]</scope>
    <source>
        <strain evidence="2">TF05-5AC</strain>
    </source>
</reference>
<organism evidence="2 3">
    <name type="scientific">Eisenbergiella massiliensis</name>
    <dbReference type="NCBI Taxonomy" id="1720294"/>
    <lineage>
        <taxon>Bacteria</taxon>
        <taxon>Bacillati</taxon>
        <taxon>Bacillota</taxon>
        <taxon>Clostridia</taxon>
        <taxon>Lachnospirales</taxon>
        <taxon>Lachnospiraceae</taxon>
        <taxon>Eisenbergiella</taxon>
    </lineage>
</organism>
<dbReference type="GeneID" id="97987753"/>
<comment type="caution">
    <text evidence="2">The sequence shown here is derived from an EMBL/GenBank/DDBJ whole genome shotgun (WGS) entry which is preliminary data.</text>
</comment>
<sequence length="272" mass="30148">MKHKGIYRIVPFLLAVLLISSGLVLPRLMIKRLKTQLLQVSGNVRAESLALYGYDEINAQVLAGRMKGLSEMTALLAAGEDTSDALLIDTREPLDTELTQENAISAAQSFLSDMQTVFAEYGYSFFDDSSADAARSTEKAAAEYEYSGASLLLSSSDASLSLWKIGLGNYEVILDAVTGTPVYLCGDISHAGVPLTKCEPYDLFWKAAAGAYNSRYMLGIDLYPRQMEVNEEPETAGRIHTWKGQGEHCYLKVEFLQDEKKYTPFFSIRLYE</sequence>
<keyword evidence="1" id="KW-1133">Transmembrane helix</keyword>
<dbReference type="EMBL" id="QVLV01000008">
    <property type="protein sequence ID" value="RGE59711.1"/>
    <property type="molecule type" value="Genomic_DNA"/>
</dbReference>
<protein>
    <submittedName>
        <fullName evidence="2">Uncharacterized protein</fullName>
    </submittedName>
</protein>
<keyword evidence="1" id="KW-0812">Transmembrane</keyword>
<keyword evidence="3" id="KW-1185">Reference proteome</keyword>